<organism evidence="4 5">
    <name type="scientific">Leisingera caerulea</name>
    <name type="common">Phaeobacter caeruleus</name>
    <dbReference type="NCBI Taxonomy" id="506591"/>
    <lineage>
        <taxon>Bacteria</taxon>
        <taxon>Pseudomonadati</taxon>
        <taxon>Pseudomonadota</taxon>
        <taxon>Alphaproteobacteria</taxon>
        <taxon>Rhodobacterales</taxon>
        <taxon>Roseobacteraceae</taxon>
        <taxon>Leisingera</taxon>
    </lineage>
</organism>
<dbReference type="PANTHER" id="PTHR43877:SF2">
    <property type="entry name" value="AMINOALKYLPHOSPHONATE N-ACETYLTRANSFERASE-RELATED"/>
    <property type="match status" value="1"/>
</dbReference>
<dbReference type="PANTHER" id="PTHR43877">
    <property type="entry name" value="AMINOALKYLPHOSPHONATE N-ACETYLTRANSFERASE-RELATED-RELATED"/>
    <property type="match status" value="1"/>
</dbReference>
<sequence>MQNKRGISQAFARPLSGLEIRPASVFDVFAMRQVLTASVRGLCQAGHGCDPQRIDAWTAAMAPGQIRAWFGGAGRYWLAERNGQAAAVGGLDPDGTVTLLYVAPSAAGQGTGTALLAHLEAELHSAGHSEGRLNATRAALGFCRKHGWRQAEAPAASCCLPCIPMRKPLG</sequence>
<protein>
    <submittedName>
        <fullName evidence="4">GNAT family N-acetyltransferase</fullName>
    </submittedName>
</protein>
<evidence type="ECO:0000256" key="1">
    <source>
        <dbReference type="ARBA" id="ARBA00022679"/>
    </source>
</evidence>
<name>A0A9Q9HJQ4_LEICA</name>
<dbReference type="Pfam" id="PF13673">
    <property type="entry name" value="Acetyltransf_10"/>
    <property type="match status" value="1"/>
</dbReference>
<dbReference type="Gene3D" id="3.40.630.30">
    <property type="match status" value="1"/>
</dbReference>
<dbReference type="RefSeq" id="WP_259971099.1">
    <property type="nucleotide sequence ID" value="NZ_CP081070.1"/>
</dbReference>
<gene>
    <name evidence="4" type="ORF">K3721_16100</name>
</gene>
<dbReference type="GO" id="GO:0016747">
    <property type="term" value="F:acyltransferase activity, transferring groups other than amino-acyl groups"/>
    <property type="evidence" value="ECO:0007669"/>
    <property type="project" value="InterPro"/>
</dbReference>
<dbReference type="KEGG" id="lcae:K3721_16100"/>
<dbReference type="CDD" id="cd04301">
    <property type="entry name" value="NAT_SF"/>
    <property type="match status" value="1"/>
</dbReference>
<keyword evidence="2" id="KW-0012">Acyltransferase</keyword>
<dbReference type="EMBL" id="CP081070">
    <property type="protein sequence ID" value="UWQ53485.1"/>
    <property type="molecule type" value="Genomic_DNA"/>
</dbReference>
<dbReference type="InterPro" id="IPR000182">
    <property type="entry name" value="GNAT_dom"/>
</dbReference>
<accession>A0A9Q9HJQ4</accession>
<dbReference type="SUPFAM" id="SSF55729">
    <property type="entry name" value="Acyl-CoA N-acyltransferases (Nat)"/>
    <property type="match status" value="1"/>
</dbReference>
<feature type="domain" description="N-acetyltransferase" evidence="3">
    <location>
        <begin position="18"/>
        <end position="170"/>
    </location>
</feature>
<evidence type="ECO:0000259" key="3">
    <source>
        <dbReference type="PROSITE" id="PS51186"/>
    </source>
</evidence>
<dbReference type="PROSITE" id="PS51186">
    <property type="entry name" value="GNAT"/>
    <property type="match status" value="1"/>
</dbReference>
<dbReference type="AlphaFoldDB" id="A0A9Q9HJQ4"/>
<keyword evidence="1" id="KW-0808">Transferase</keyword>
<evidence type="ECO:0000256" key="2">
    <source>
        <dbReference type="ARBA" id="ARBA00023315"/>
    </source>
</evidence>
<dbReference type="InterPro" id="IPR016181">
    <property type="entry name" value="Acyl_CoA_acyltransferase"/>
</dbReference>
<proteinExistence type="predicted"/>
<dbReference type="InterPro" id="IPR050832">
    <property type="entry name" value="Bact_Acetyltransf"/>
</dbReference>
<evidence type="ECO:0000313" key="4">
    <source>
        <dbReference type="EMBL" id="UWQ53485.1"/>
    </source>
</evidence>
<reference evidence="4" key="1">
    <citation type="submission" date="2021-08" db="EMBL/GenBank/DDBJ databases">
        <authorList>
            <person name="Nwanade C."/>
            <person name="Wang M."/>
            <person name="Masoudi A."/>
            <person name="Yu Z."/>
            <person name="Liu J."/>
        </authorList>
    </citation>
    <scope>NUCLEOTIDE SEQUENCE</scope>
    <source>
        <strain evidence="4">S122</strain>
    </source>
</reference>
<evidence type="ECO:0000313" key="5">
    <source>
        <dbReference type="Proteomes" id="UP001058713"/>
    </source>
</evidence>
<dbReference type="Proteomes" id="UP001058713">
    <property type="component" value="Chromosome"/>
</dbReference>